<comment type="caution">
    <text evidence="1">The sequence shown here is derived from an EMBL/GenBank/DDBJ whole genome shotgun (WGS) entry which is preliminary data.</text>
</comment>
<keyword evidence="2" id="KW-1185">Reference proteome</keyword>
<dbReference type="EMBL" id="CM042056">
    <property type="protein sequence ID" value="KAI3697722.1"/>
    <property type="molecule type" value="Genomic_DNA"/>
</dbReference>
<reference evidence="2" key="1">
    <citation type="journal article" date="2022" name="Mol. Ecol. Resour.">
        <title>The genomes of chicory, endive, great burdock and yacon provide insights into Asteraceae palaeo-polyploidization history and plant inulin production.</title>
        <authorList>
            <person name="Fan W."/>
            <person name="Wang S."/>
            <person name="Wang H."/>
            <person name="Wang A."/>
            <person name="Jiang F."/>
            <person name="Liu H."/>
            <person name="Zhao H."/>
            <person name="Xu D."/>
            <person name="Zhang Y."/>
        </authorList>
    </citation>
    <scope>NUCLEOTIDE SEQUENCE [LARGE SCALE GENOMIC DNA]</scope>
    <source>
        <strain evidence="2">cv. Niubang</strain>
    </source>
</reference>
<proteinExistence type="predicted"/>
<sequence length="198" mass="21401">MSPTFWRIRGRFEVFDPHEAYGESKVVIEELPSQASPEMKRSRKPVKNFASSLCKKQLMLEYIDTGVGAGIEVPAGETIGVQPNEQGNFGEIGRGVQANEQGHLDETGGGGVEATEHVELDETGMSVQAAEEGHIPNAVDETGGVQSAEEGVIPNALYEAEVGYIPKAVDETLSGEHPPKVEVEARQDFDPFGDFDPF</sequence>
<evidence type="ECO:0000313" key="1">
    <source>
        <dbReference type="EMBL" id="KAI3697722.1"/>
    </source>
</evidence>
<dbReference type="Proteomes" id="UP001055879">
    <property type="component" value="Linkage Group LG10"/>
</dbReference>
<evidence type="ECO:0000313" key="2">
    <source>
        <dbReference type="Proteomes" id="UP001055879"/>
    </source>
</evidence>
<name>A0ACB8ZJK3_ARCLA</name>
<reference evidence="1 2" key="2">
    <citation type="journal article" date="2022" name="Mol. Ecol. Resour.">
        <title>The genomes of chicory, endive, great burdock and yacon provide insights into Asteraceae paleo-polyploidization history and plant inulin production.</title>
        <authorList>
            <person name="Fan W."/>
            <person name="Wang S."/>
            <person name="Wang H."/>
            <person name="Wang A."/>
            <person name="Jiang F."/>
            <person name="Liu H."/>
            <person name="Zhao H."/>
            <person name="Xu D."/>
            <person name="Zhang Y."/>
        </authorList>
    </citation>
    <scope>NUCLEOTIDE SEQUENCE [LARGE SCALE GENOMIC DNA]</scope>
    <source>
        <strain evidence="2">cv. Niubang</strain>
    </source>
</reference>
<protein>
    <submittedName>
        <fullName evidence="1">Uncharacterized protein</fullName>
    </submittedName>
</protein>
<gene>
    <name evidence="1" type="ORF">L6452_30819</name>
</gene>
<organism evidence="1 2">
    <name type="scientific">Arctium lappa</name>
    <name type="common">Greater burdock</name>
    <name type="synonym">Lappa major</name>
    <dbReference type="NCBI Taxonomy" id="4217"/>
    <lineage>
        <taxon>Eukaryota</taxon>
        <taxon>Viridiplantae</taxon>
        <taxon>Streptophyta</taxon>
        <taxon>Embryophyta</taxon>
        <taxon>Tracheophyta</taxon>
        <taxon>Spermatophyta</taxon>
        <taxon>Magnoliopsida</taxon>
        <taxon>eudicotyledons</taxon>
        <taxon>Gunneridae</taxon>
        <taxon>Pentapetalae</taxon>
        <taxon>asterids</taxon>
        <taxon>campanulids</taxon>
        <taxon>Asterales</taxon>
        <taxon>Asteraceae</taxon>
        <taxon>Carduoideae</taxon>
        <taxon>Cardueae</taxon>
        <taxon>Arctiinae</taxon>
        <taxon>Arctium</taxon>
    </lineage>
</organism>
<accession>A0ACB8ZJK3</accession>